<reference evidence="3" key="3">
    <citation type="submission" date="2015-04" db="UniProtKB">
        <authorList>
            <consortium name="EnsemblPlants"/>
        </authorList>
    </citation>
    <scope>IDENTIFICATION</scope>
    <source>
        <strain evidence="3">cv. Jemalong A17</strain>
    </source>
</reference>
<keyword evidence="4" id="KW-1185">Reference proteome</keyword>
<dbReference type="EMBL" id="CM001224">
    <property type="protein sequence ID" value="KEH19820.1"/>
    <property type="molecule type" value="Genomic_DNA"/>
</dbReference>
<dbReference type="PANTHER" id="PTHR35495">
    <property type="entry name" value="OS06G0679600 PROTEIN"/>
    <property type="match status" value="1"/>
</dbReference>
<dbReference type="PANTHER" id="PTHR35495:SF2">
    <property type="match status" value="1"/>
</dbReference>
<organism evidence="2 4">
    <name type="scientific">Medicago truncatula</name>
    <name type="common">Barrel medic</name>
    <name type="synonym">Medicago tribuloides</name>
    <dbReference type="NCBI Taxonomy" id="3880"/>
    <lineage>
        <taxon>Eukaryota</taxon>
        <taxon>Viridiplantae</taxon>
        <taxon>Streptophyta</taxon>
        <taxon>Embryophyta</taxon>
        <taxon>Tracheophyta</taxon>
        <taxon>Spermatophyta</taxon>
        <taxon>Magnoliopsida</taxon>
        <taxon>eudicotyledons</taxon>
        <taxon>Gunneridae</taxon>
        <taxon>Pentapetalae</taxon>
        <taxon>rosids</taxon>
        <taxon>fabids</taxon>
        <taxon>Fabales</taxon>
        <taxon>Fabaceae</taxon>
        <taxon>Papilionoideae</taxon>
        <taxon>50 kb inversion clade</taxon>
        <taxon>NPAAA clade</taxon>
        <taxon>Hologalegina</taxon>
        <taxon>IRL clade</taxon>
        <taxon>Trifolieae</taxon>
        <taxon>Medicago</taxon>
    </lineage>
</organism>
<dbReference type="AlphaFoldDB" id="A0A072U228"/>
<dbReference type="Proteomes" id="UP000002051">
    <property type="component" value="Chromosome 8"/>
</dbReference>
<dbReference type="HOGENOM" id="CLU_132867_0_0_1"/>
<protein>
    <submittedName>
        <fullName evidence="2 3">Uncharacterized protein</fullName>
    </submittedName>
</protein>
<feature type="compositionally biased region" description="Low complexity" evidence="1">
    <location>
        <begin position="9"/>
        <end position="18"/>
    </location>
</feature>
<proteinExistence type="predicted"/>
<feature type="region of interest" description="Disordered" evidence="1">
    <location>
        <begin position="1"/>
        <end position="41"/>
    </location>
</feature>
<reference evidence="2 4" key="1">
    <citation type="journal article" date="2011" name="Nature">
        <title>The Medicago genome provides insight into the evolution of rhizobial symbioses.</title>
        <authorList>
            <person name="Young N.D."/>
            <person name="Debelle F."/>
            <person name="Oldroyd G.E."/>
            <person name="Geurts R."/>
            <person name="Cannon S.B."/>
            <person name="Udvardi M.K."/>
            <person name="Benedito V.A."/>
            <person name="Mayer K.F."/>
            <person name="Gouzy J."/>
            <person name="Schoof H."/>
            <person name="Van de Peer Y."/>
            <person name="Proost S."/>
            <person name="Cook D.R."/>
            <person name="Meyers B.C."/>
            <person name="Spannagl M."/>
            <person name="Cheung F."/>
            <person name="De Mita S."/>
            <person name="Krishnakumar V."/>
            <person name="Gundlach H."/>
            <person name="Zhou S."/>
            <person name="Mudge J."/>
            <person name="Bharti A.K."/>
            <person name="Murray J.D."/>
            <person name="Naoumkina M.A."/>
            <person name="Rosen B."/>
            <person name="Silverstein K.A."/>
            <person name="Tang H."/>
            <person name="Rombauts S."/>
            <person name="Zhao P.X."/>
            <person name="Zhou P."/>
            <person name="Barbe V."/>
            <person name="Bardou P."/>
            <person name="Bechner M."/>
            <person name="Bellec A."/>
            <person name="Berger A."/>
            <person name="Berges H."/>
            <person name="Bidwell S."/>
            <person name="Bisseling T."/>
            <person name="Choisne N."/>
            <person name="Couloux A."/>
            <person name="Denny R."/>
            <person name="Deshpande S."/>
            <person name="Dai X."/>
            <person name="Doyle J.J."/>
            <person name="Dudez A.M."/>
            <person name="Farmer A.D."/>
            <person name="Fouteau S."/>
            <person name="Franken C."/>
            <person name="Gibelin C."/>
            <person name="Gish J."/>
            <person name="Goldstein S."/>
            <person name="Gonzalez A.J."/>
            <person name="Green P.J."/>
            <person name="Hallab A."/>
            <person name="Hartog M."/>
            <person name="Hua A."/>
            <person name="Humphray S.J."/>
            <person name="Jeong D.H."/>
            <person name="Jing Y."/>
            <person name="Jocker A."/>
            <person name="Kenton S.M."/>
            <person name="Kim D.J."/>
            <person name="Klee K."/>
            <person name="Lai H."/>
            <person name="Lang C."/>
            <person name="Lin S."/>
            <person name="Macmil S.L."/>
            <person name="Magdelenat G."/>
            <person name="Matthews L."/>
            <person name="McCorrison J."/>
            <person name="Monaghan E.L."/>
            <person name="Mun J.H."/>
            <person name="Najar F.Z."/>
            <person name="Nicholson C."/>
            <person name="Noirot C."/>
            <person name="O'Bleness M."/>
            <person name="Paule C.R."/>
            <person name="Poulain J."/>
            <person name="Prion F."/>
            <person name="Qin B."/>
            <person name="Qu C."/>
            <person name="Retzel E.F."/>
            <person name="Riddle C."/>
            <person name="Sallet E."/>
            <person name="Samain S."/>
            <person name="Samson N."/>
            <person name="Sanders I."/>
            <person name="Saurat O."/>
            <person name="Scarpelli C."/>
            <person name="Schiex T."/>
            <person name="Segurens B."/>
            <person name="Severin A.J."/>
            <person name="Sherrier D.J."/>
            <person name="Shi R."/>
            <person name="Sims S."/>
            <person name="Singer S.R."/>
            <person name="Sinharoy S."/>
            <person name="Sterck L."/>
            <person name="Viollet A."/>
            <person name="Wang B.B."/>
            <person name="Wang K."/>
            <person name="Wang M."/>
            <person name="Wang X."/>
            <person name="Warfsmann J."/>
            <person name="Weissenbach J."/>
            <person name="White D.D."/>
            <person name="White J.D."/>
            <person name="Wiley G.B."/>
            <person name="Wincker P."/>
            <person name="Xing Y."/>
            <person name="Yang L."/>
            <person name="Yao Z."/>
            <person name="Ying F."/>
            <person name="Zhai J."/>
            <person name="Zhou L."/>
            <person name="Zuber A."/>
            <person name="Denarie J."/>
            <person name="Dixon R.A."/>
            <person name="May G.D."/>
            <person name="Schwartz D.C."/>
            <person name="Rogers J."/>
            <person name="Quetier F."/>
            <person name="Town C.D."/>
            <person name="Roe B.A."/>
        </authorList>
    </citation>
    <scope>NUCLEOTIDE SEQUENCE [LARGE SCALE GENOMIC DNA]</scope>
    <source>
        <strain evidence="2">A17</strain>
        <strain evidence="3 4">cv. Jemalong A17</strain>
    </source>
</reference>
<reference evidence="2 4" key="2">
    <citation type="journal article" date="2014" name="BMC Genomics">
        <title>An improved genome release (version Mt4.0) for the model legume Medicago truncatula.</title>
        <authorList>
            <person name="Tang H."/>
            <person name="Krishnakumar V."/>
            <person name="Bidwell S."/>
            <person name="Rosen B."/>
            <person name="Chan A."/>
            <person name="Zhou S."/>
            <person name="Gentzbittel L."/>
            <person name="Childs K.L."/>
            <person name="Yandell M."/>
            <person name="Gundlach H."/>
            <person name="Mayer K.F."/>
            <person name="Schwartz D.C."/>
            <person name="Town C.D."/>
        </authorList>
    </citation>
    <scope>GENOME REANNOTATION</scope>
    <source>
        <strain evidence="2">A17</strain>
        <strain evidence="3 4">cv. Jemalong A17</strain>
    </source>
</reference>
<evidence type="ECO:0000256" key="1">
    <source>
        <dbReference type="SAM" id="MobiDB-lite"/>
    </source>
</evidence>
<dbReference type="EnsemblPlants" id="KEH19820">
    <property type="protein sequence ID" value="KEH19820"/>
    <property type="gene ID" value="MTR_8g468940"/>
</dbReference>
<evidence type="ECO:0000313" key="4">
    <source>
        <dbReference type="Proteomes" id="UP000002051"/>
    </source>
</evidence>
<sequence>MTMRRSPKLPKSSSPSPRRYLKPGALAKKLRDSKKIKANRKLQNQINLLELSTTTPISPPSFSPSPQNLDNVVPCFDPTFNRPRCLARKKLFAVTPVFTEHTDTYLF</sequence>
<name>A0A072U228_MEDTR</name>
<gene>
    <name evidence="2" type="ordered locus">MTR_8g468940</name>
</gene>
<evidence type="ECO:0000313" key="3">
    <source>
        <dbReference type="EnsemblPlants" id="KEH19820"/>
    </source>
</evidence>
<accession>A0A072U228</accession>
<evidence type="ECO:0000313" key="2">
    <source>
        <dbReference type="EMBL" id="KEH19820.1"/>
    </source>
</evidence>